<dbReference type="InterPro" id="IPR013783">
    <property type="entry name" value="Ig-like_fold"/>
</dbReference>
<dbReference type="GO" id="GO:0000155">
    <property type="term" value="F:phosphorelay sensor kinase activity"/>
    <property type="evidence" value="ECO:0007669"/>
    <property type="project" value="TreeGrafter"/>
</dbReference>
<comment type="caution">
    <text evidence="4">The sequence shown here is derived from an EMBL/GenBank/DDBJ whole genome shotgun (WGS) entry which is preliminary data.</text>
</comment>
<evidence type="ECO:0000256" key="1">
    <source>
        <dbReference type="ARBA" id="ARBA00022553"/>
    </source>
</evidence>
<dbReference type="InterPro" id="IPR000792">
    <property type="entry name" value="Tscrpt_reg_LuxR_C"/>
</dbReference>
<dbReference type="Pfam" id="PF07495">
    <property type="entry name" value="Y_Y_Y"/>
    <property type="match status" value="1"/>
</dbReference>
<evidence type="ECO:0000256" key="2">
    <source>
        <dbReference type="SAM" id="Phobius"/>
    </source>
</evidence>
<name>A0A3D2SB82_9BACE</name>
<keyword evidence="2" id="KW-0472">Membrane</keyword>
<dbReference type="EMBL" id="DPVG01000061">
    <property type="protein sequence ID" value="HCK23483.1"/>
    <property type="molecule type" value="Genomic_DNA"/>
</dbReference>
<dbReference type="Gene3D" id="2.130.10.10">
    <property type="entry name" value="YVTN repeat-like/Quinoprotein amine dehydrogenase"/>
    <property type="match status" value="1"/>
</dbReference>
<dbReference type="SUPFAM" id="SSF63829">
    <property type="entry name" value="Calcium-dependent phosphotriesterase"/>
    <property type="match status" value="1"/>
</dbReference>
<dbReference type="Proteomes" id="UP000263098">
    <property type="component" value="Unassembled WGS sequence"/>
</dbReference>
<dbReference type="PANTHER" id="PTHR43547:SF2">
    <property type="entry name" value="HYBRID SIGNAL TRANSDUCTION HISTIDINE KINASE C"/>
    <property type="match status" value="1"/>
</dbReference>
<dbReference type="GO" id="GO:0003677">
    <property type="term" value="F:DNA binding"/>
    <property type="evidence" value="ECO:0007669"/>
    <property type="project" value="InterPro"/>
</dbReference>
<evidence type="ECO:0000313" key="5">
    <source>
        <dbReference type="Proteomes" id="UP000263098"/>
    </source>
</evidence>
<dbReference type="InterPro" id="IPR015943">
    <property type="entry name" value="WD40/YVTN_repeat-like_dom_sf"/>
</dbReference>
<keyword evidence="2" id="KW-1133">Transmembrane helix</keyword>
<feature type="domain" description="HTH luxR-type" evidence="3">
    <location>
        <begin position="880"/>
        <end position="937"/>
    </location>
</feature>
<dbReference type="SUPFAM" id="SSF46894">
    <property type="entry name" value="C-terminal effector domain of the bipartite response regulators"/>
    <property type="match status" value="1"/>
</dbReference>
<dbReference type="SMART" id="SM00421">
    <property type="entry name" value="HTH_LUXR"/>
    <property type="match status" value="1"/>
</dbReference>
<dbReference type="InterPro" id="IPR016032">
    <property type="entry name" value="Sig_transdc_resp-reg_C-effctor"/>
</dbReference>
<keyword evidence="1" id="KW-0597">Phosphoprotein</keyword>
<accession>A0A3D2SB82</accession>
<gene>
    <name evidence="4" type="ORF">DHW31_01640</name>
</gene>
<evidence type="ECO:0000259" key="3">
    <source>
        <dbReference type="SMART" id="SM00421"/>
    </source>
</evidence>
<dbReference type="InterPro" id="IPR011123">
    <property type="entry name" value="Y_Y_Y"/>
</dbReference>
<feature type="transmembrane region" description="Helical" evidence="2">
    <location>
        <begin position="745"/>
        <end position="767"/>
    </location>
</feature>
<dbReference type="InterPro" id="IPR036388">
    <property type="entry name" value="WH-like_DNA-bd_sf"/>
</dbReference>
<keyword evidence="2" id="KW-0812">Transmembrane</keyword>
<organism evidence="4 5">
    <name type="scientific">Bacteroides graminisolvens</name>
    <dbReference type="NCBI Taxonomy" id="477666"/>
    <lineage>
        <taxon>Bacteria</taxon>
        <taxon>Pseudomonadati</taxon>
        <taxon>Bacteroidota</taxon>
        <taxon>Bacteroidia</taxon>
        <taxon>Bacteroidales</taxon>
        <taxon>Bacteroidaceae</taxon>
        <taxon>Bacteroides</taxon>
    </lineage>
</organism>
<proteinExistence type="predicted"/>
<dbReference type="Gene3D" id="1.10.10.10">
    <property type="entry name" value="Winged helix-like DNA-binding domain superfamily/Winged helix DNA-binding domain"/>
    <property type="match status" value="1"/>
</dbReference>
<evidence type="ECO:0000313" key="4">
    <source>
        <dbReference type="EMBL" id="HCK23483.1"/>
    </source>
</evidence>
<sequence length="941" mass="108410">MNLKKNFYFLFILCFIEIHAAEKPFIINIYRDKYKAANKNWSACQDERGIMYFGNDKGLLEFDGMVWKLHPSINGSYIKGIGIESHEVIYTGGFEDIGRWNRDVSGNLKYISFKKLLPKGMLHNETIWRVCVDNKNKKVYYQSFGHIYIFNGTSVRQLGLKNGLLFLHQVGDEYWVQEIYGSLYRLTNDKLQRIEGSDIFKGKLARVILAHGNGQCLVGTSSGEIYRYAGGRFTLWNKAFSEVLRDKELNSAVGVPKRGTYYWGTLLDGVYETDADGNVLAHYSSNNSLQNNTILALCKDNLDNVWVGMDRGLAYIRYTKGLSYYNSFSQDIGAVYCATYWNNYLLIGTNQGVYYIPQKSLFSSDYFSSLKFMKGTQGQVWSFSAVDGRLFCGHNMSILEIGKDMNASAPYPLHTGVFRITKLPVKDRNLLFVVTYNKPAIVDMDTRKVWEVSGISKSVINAEVDHLNNIWMETVGQGIYKCRLTDDYKSYHYLFYYGTEKDKSLPEKLSLFKVGGRIVFLGDNTFWVYDENRDQIVPENKLNKCFAQVSDLKRLVHINDDQSWAITSSSIYRLMYDGYIARILEAYNVDNDNLSLVNADENISVLNDSVSLVCLDAGFILHNLHEKSAGVKLNAPLIESVKISISGGKERYLAPGEDAAIPYNYNNVTFNFTESHSFTSNLSVQYILEGMGNEWSEPSTSGSVFYARLPKGSYTFKLRTIDGLGNESEETVYRFEILSPWYQTYWAYLLYVLITGSVLYLVWMLILRRYRNLHLQKVRAREARYLRRMNENLLNKIEEKDAELFTQTSFIIKKNELILSLKNIADDFYAKSAQKSLLPFIQKINALLANNMDTEDDWNMFLIRFEEKHKNFFKKLKMLYPQLTNNDLRLCACLKLGLESKDIASLMNISVRAVENNRYRLRKKLDLKPTQNLNDCFMEID</sequence>
<dbReference type="Gene3D" id="2.60.40.10">
    <property type="entry name" value="Immunoglobulins"/>
    <property type="match status" value="1"/>
</dbReference>
<dbReference type="GO" id="GO:0006355">
    <property type="term" value="P:regulation of DNA-templated transcription"/>
    <property type="evidence" value="ECO:0007669"/>
    <property type="project" value="InterPro"/>
</dbReference>
<dbReference type="PANTHER" id="PTHR43547">
    <property type="entry name" value="TWO-COMPONENT HISTIDINE KINASE"/>
    <property type="match status" value="1"/>
</dbReference>
<dbReference type="AlphaFoldDB" id="A0A3D2SB82"/>
<protein>
    <recommendedName>
        <fullName evidence="3">HTH luxR-type domain-containing protein</fullName>
    </recommendedName>
</protein>
<reference evidence="4 5" key="1">
    <citation type="journal article" date="2018" name="Nat. Biotechnol.">
        <title>A standardized bacterial taxonomy based on genome phylogeny substantially revises the tree of life.</title>
        <authorList>
            <person name="Parks D.H."/>
            <person name="Chuvochina M."/>
            <person name="Waite D.W."/>
            <person name="Rinke C."/>
            <person name="Skarshewski A."/>
            <person name="Chaumeil P.A."/>
            <person name="Hugenholtz P."/>
        </authorList>
    </citation>
    <scope>NUCLEOTIDE SEQUENCE [LARGE SCALE GENOMIC DNA]</scope>
    <source>
        <strain evidence="4">UBA9667</strain>
    </source>
</reference>